<accession>A0A5C6CHX9</accession>
<evidence type="ECO:0000313" key="3">
    <source>
        <dbReference type="EMBL" id="TWU24008.1"/>
    </source>
</evidence>
<dbReference type="SUPFAM" id="SSF53756">
    <property type="entry name" value="UDP-Glycosyltransferase/glycogen phosphorylase"/>
    <property type="match status" value="1"/>
</dbReference>
<dbReference type="InterPro" id="IPR001296">
    <property type="entry name" value="Glyco_trans_1"/>
</dbReference>
<reference evidence="3 4" key="1">
    <citation type="submission" date="2019-02" db="EMBL/GenBank/DDBJ databases">
        <title>Deep-cultivation of Planctomycetes and their phenomic and genomic characterization uncovers novel biology.</title>
        <authorList>
            <person name="Wiegand S."/>
            <person name="Jogler M."/>
            <person name="Boedeker C."/>
            <person name="Pinto D."/>
            <person name="Vollmers J."/>
            <person name="Rivas-Marin E."/>
            <person name="Kohn T."/>
            <person name="Peeters S.H."/>
            <person name="Heuer A."/>
            <person name="Rast P."/>
            <person name="Oberbeckmann S."/>
            <person name="Bunk B."/>
            <person name="Jeske O."/>
            <person name="Meyerdierks A."/>
            <person name="Storesund J.E."/>
            <person name="Kallscheuer N."/>
            <person name="Luecker S."/>
            <person name="Lage O.M."/>
            <person name="Pohl T."/>
            <person name="Merkel B.J."/>
            <person name="Hornburger P."/>
            <person name="Mueller R.-W."/>
            <person name="Bruemmer F."/>
            <person name="Labrenz M."/>
            <person name="Spormann A.M."/>
            <person name="Op Den Camp H."/>
            <person name="Overmann J."/>
            <person name="Amann R."/>
            <person name="Jetten M.S.M."/>
            <person name="Mascher T."/>
            <person name="Medema M.H."/>
            <person name="Devos D.P."/>
            <person name="Kaster A.-K."/>
            <person name="Ovreas L."/>
            <person name="Rohde M."/>
            <person name="Galperin M.Y."/>
            <person name="Jogler C."/>
        </authorList>
    </citation>
    <scope>NUCLEOTIDE SEQUENCE [LARGE SCALE GENOMIC DNA]</scope>
    <source>
        <strain evidence="3 4">Pla52o</strain>
    </source>
</reference>
<proteinExistence type="predicted"/>
<protein>
    <submittedName>
        <fullName evidence="3">Putative teichuronic acid biosynthesis glycosyltransferase TuaC</fullName>
        <ecNumber evidence="3">2.4.-.-</ecNumber>
    </submittedName>
</protein>
<name>A0A5C6CHX9_9BACT</name>
<feature type="domain" description="Glycosyltransferase subfamily 4-like N-terminal" evidence="2">
    <location>
        <begin position="19"/>
        <end position="203"/>
    </location>
</feature>
<dbReference type="OrthoDB" id="9787617at2"/>
<dbReference type="EMBL" id="SJPT01000003">
    <property type="protein sequence ID" value="TWU24008.1"/>
    <property type="molecule type" value="Genomic_DNA"/>
</dbReference>
<dbReference type="Pfam" id="PF13439">
    <property type="entry name" value="Glyco_transf_4"/>
    <property type="match status" value="1"/>
</dbReference>
<sequence>MRILLCHNYYQHAGGEDSCFAEEAELLEKHGHTVIRYTRNNDGIGGLNAVLVAGQTIWNPATTRIIREKIKRERIELVHCTNTFPLISPSIYYACNRQRVPVVQSLHNYRLLCANSYFLRDGKVCEACLGKRIALPAIKHRCYRGNLLATTAVVAMQAVHHGIGSWRNHVDKFIALTDFAKSKFIEAGLDEERIAVKPNFVDPAPEIGRGDGDYALFVGRLSSEKGIEVLLRAWQDERCHLPLRIVGDGPMKERVVQAAANNPRIHFVGFQSADEVFQQMRAARFLVVPSLWYEGLPRTIVEAFAVGTPVIASDIGPLKKLVRPEGGGLRFELGNAQALSDVAAKLCQSRETADQLRGLARAEFEAEFSAQANYETLMQIYASAADHCRTR</sequence>
<keyword evidence="4" id="KW-1185">Reference proteome</keyword>
<evidence type="ECO:0000259" key="1">
    <source>
        <dbReference type="Pfam" id="PF00534"/>
    </source>
</evidence>
<dbReference type="Gene3D" id="3.40.50.2000">
    <property type="entry name" value="Glycogen Phosphorylase B"/>
    <property type="match status" value="2"/>
</dbReference>
<dbReference type="PANTHER" id="PTHR45947">
    <property type="entry name" value="SULFOQUINOVOSYL TRANSFERASE SQD2"/>
    <property type="match status" value="1"/>
</dbReference>
<dbReference type="CDD" id="cd03801">
    <property type="entry name" value="GT4_PimA-like"/>
    <property type="match status" value="1"/>
</dbReference>
<dbReference type="AlphaFoldDB" id="A0A5C6CHX9"/>
<dbReference type="Pfam" id="PF00534">
    <property type="entry name" value="Glycos_transf_1"/>
    <property type="match status" value="1"/>
</dbReference>
<dbReference type="InterPro" id="IPR028098">
    <property type="entry name" value="Glyco_trans_4-like_N"/>
</dbReference>
<gene>
    <name evidence="3" type="primary">tuaC</name>
    <name evidence="3" type="ORF">Pla52o_19310</name>
</gene>
<dbReference type="RefSeq" id="WP_146594277.1">
    <property type="nucleotide sequence ID" value="NZ_SJPT01000003.1"/>
</dbReference>
<organism evidence="3 4">
    <name type="scientific">Novipirellula galeiformis</name>
    <dbReference type="NCBI Taxonomy" id="2528004"/>
    <lineage>
        <taxon>Bacteria</taxon>
        <taxon>Pseudomonadati</taxon>
        <taxon>Planctomycetota</taxon>
        <taxon>Planctomycetia</taxon>
        <taxon>Pirellulales</taxon>
        <taxon>Pirellulaceae</taxon>
        <taxon>Novipirellula</taxon>
    </lineage>
</organism>
<dbReference type="Proteomes" id="UP000316304">
    <property type="component" value="Unassembled WGS sequence"/>
</dbReference>
<dbReference type="GO" id="GO:0016757">
    <property type="term" value="F:glycosyltransferase activity"/>
    <property type="evidence" value="ECO:0007669"/>
    <property type="project" value="UniProtKB-KW"/>
</dbReference>
<dbReference type="PANTHER" id="PTHR45947:SF13">
    <property type="entry name" value="TRANSFERASE"/>
    <property type="match status" value="1"/>
</dbReference>
<evidence type="ECO:0000259" key="2">
    <source>
        <dbReference type="Pfam" id="PF13439"/>
    </source>
</evidence>
<comment type="caution">
    <text evidence="3">The sequence shown here is derived from an EMBL/GenBank/DDBJ whole genome shotgun (WGS) entry which is preliminary data.</text>
</comment>
<keyword evidence="3" id="KW-0328">Glycosyltransferase</keyword>
<dbReference type="EC" id="2.4.-.-" evidence="3"/>
<feature type="domain" description="Glycosyl transferase family 1" evidence="1">
    <location>
        <begin position="211"/>
        <end position="357"/>
    </location>
</feature>
<keyword evidence="3" id="KW-0808">Transferase</keyword>
<evidence type="ECO:0000313" key="4">
    <source>
        <dbReference type="Proteomes" id="UP000316304"/>
    </source>
</evidence>
<dbReference type="InterPro" id="IPR050194">
    <property type="entry name" value="Glycosyltransferase_grp1"/>
</dbReference>